<dbReference type="GO" id="GO:0004416">
    <property type="term" value="F:hydroxyacylglutathione hydrolase activity"/>
    <property type="evidence" value="ECO:0007669"/>
    <property type="project" value="UniProtKB-EC"/>
</dbReference>
<evidence type="ECO:0000259" key="1">
    <source>
        <dbReference type="SMART" id="SM00849"/>
    </source>
</evidence>
<dbReference type="InterPro" id="IPR050855">
    <property type="entry name" value="NDM-1-like"/>
</dbReference>
<organism evidence="2 3">
    <name type="scientific">Sporomusa sphaeroides DSM 2875</name>
    <dbReference type="NCBI Taxonomy" id="1337886"/>
    <lineage>
        <taxon>Bacteria</taxon>
        <taxon>Bacillati</taxon>
        <taxon>Bacillota</taxon>
        <taxon>Negativicutes</taxon>
        <taxon>Selenomonadales</taxon>
        <taxon>Sporomusaceae</taxon>
        <taxon>Sporomusa</taxon>
    </lineage>
</organism>
<accession>A0ABM9W7B8</accession>
<dbReference type="Proteomes" id="UP000245702">
    <property type="component" value="Unassembled WGS sequence"/>
</dbReference>
<name>A0ABM9W7B8_9FIRM</name>
<dbReference type="SUPFAM" id="SSF56281">
    <property type="entry name" value="Metallo-hydrolase/oxidoreductase"/>
    <property type="match status" value="1"/>
</dbReference>
<evidence type="ECO:0000313" key="3">
    <source>
        <dbReference type="Proteomes" id="UP000245702"/>
    </source>
</evidence>
<dbReference type="InterPro" id="IPR001279">
    <property type="entry name" value="Metallo-B-lactamas"/>
</dbReference>
<feature type="domain" description="Metallo-beta-lactamase" evidence="1">
    <location>
        <begin position="24"/>
        <end position="215"/>
    </location>
</feature>
<protein>
    <submittedName>
        <fullName evidence="2">Hydroxyacylglutathione hydrolase</fullName>
        <ecNumber evidence="2">3.1.2.6</ecNumber>
    </submittedName>
</protein>
<dbReference type="SMART" id="SM00849">
    <property type="entry name" value="Lactamase_B"/>
    <property type="match status" value="1"/>
</dbReference>
<gene>
    <name evidence="2" type="primary">gloB_2</name>
    <name evidence="2" type="ORF">SSPH_03707</name>
</gene>
<reference evidence="2 3" key="1">
    <citation type="submission" date="2016-01" db="EMBL/GenBank/DDBJ databases">
        <authorList>
            <person name="Brown R."/>
        </authorList>
    </citation>
    <scope>NUCLEOTIDE SEQUENCE [LARGE SCALE GENOMIC DNA]</scope>
    <source>
        <strain evidence="2">Sporomusa sphaeroides DSM 2875</strain>
    </source>
</reference>
<dbReference type="Gene3D" id="3.60.15.10">
    <property type="entry name" value="Ribonuclease Z/Hydroxyacylglutathione hydrolase-like"/>
    <property type="match status" value="1"/>
</dbReference>
<proteinExistence type="predicted"/>
<dbReference type="Pfam" id="PF00753">
    <property type="entry name" value="Lactamase_B"/>
    <property type="match status" value="1"/>
</dbReference>
<keyword evidence="3" id="KW-1185">Reference proteome</keyword>
<dbReference type="InterPro" id="IPR036866">
    <property type="entry name" value="RibonucZ/Hydroxyglut_hydro"/>
</dbReference>
<sequence>MSRLTAGAYVIAVEDTTTWDSMTYSNLYVLQQDSQVILVDAGLKAYQPLVVAALAEIGIQPAQVTHVLLTHGHRDHVEGAALFTNARKFIHSADWPMLASPLAAQVAQFTPQAEAGTFAVPGLKGLEVVLVNTHSPGSVAIYDHRSQALFVGDFFCYFGEALPEGRLVTNSEAIKRGSCQYVAGQAAAGGQEFAAFMQGLSRLLAYRPEFFCTGHGVVLCEDIHSFLHNMWQSGTQPVKSNKG</sequence>
<dbReference type="EMBL" id="FCOW01000027">
    <property type="protein sequence ID" value="CVK21030.1"/>
    <property type="molecule type" value="Genomic_DNA"/>
</dbReference>
<evidence type="ECO:0000313" key="2">
    <source>
        <dbReference type="EMBL" id="CVK21030.1"/>
    </source>
</evidence>
<dbReference type="PANTHER" id="PTHR42951">
    <property type="entry name" value="METALLO-BETA-LACTAMASE DOMAIN-CONTAINING"/>
    <property type="match status" value="1"/>
</dbReference>
<keyword evidence="2" id="KW-0378">Hydrolase</keyword>
<dbReference type="EC" id="3.1.2.6" evidence="2"/>
<comment type="caution">
    <text evidence="2">The sequence shown here is derived from an EMBL/GenBank/DDBJ whole genome shotgun (WGS) entry which is preliminary data.</text>
</comment>